<dbReference type="EMBL" id="KL648535">
    <property type="protein sequence ID" value="KEY69157.1"/>
    <property type="molecule type" value="Genomic_DNA"/>
</dbReference>
<dbReference type="InterPro" id="IPR041195">
    <property type="entry name" value="Rnh202_N"/>
</dbReference>
<sequence length="437" mass="47683">MARTRATKSTAPEATEAIAAETTSRLALPAPTDAPSKILVIPKCLTPEARIVTLPHPRHARPSRYLVCPKTGMYEFTRVAAPKTTPRSWLIEQHATITDRANGEVGNELTAHVTADADLFVASLIDPAFILLPALSAPGAASDSGGRKNLFLSGDDYFDRLPEEFSHLSEILQCKVTRALLEARLAAICDTVEAGDETMYRLSEGKLLSLLIEKAGRMSKSGLPASMELKFVKKPLEAPITLQNRAACIVNISEPVSSTASDPATPQLDTIDSQSSSTTIDTQASFTSESTAATSVSEMSASEATFVRAVEATSEVVQLQRMRVAFNFICSSYIPIGMAQQLQEQLTKSNAAAIDFTPLDAYLAKVATLREEALAARPMEAFSRKHGRDEIEDEIREKKRKLEEEKKKKSKESRATMQLKKVDTTGMKKLSSFFKKK</sequence>
<feature type="compositionally biased region" description="Polar residues" evidence="6">
    <location>
        <begin position="256"/>
        <end position="268"/>
    </location>
</feature>
<dbReference type="PANTHER" id="PTHR13383:SF11">
    <property type="entry name" value="RIBONUCLEASE H2 SUBUNIT B"/>
    <property type="match status" value="1"/>
</dbReference>
<evidence type="ECO:0000256" key="6">
    <source>
        <dbReference type="SAM" id="MobiDB-lite"/>
    </source>
</evidence>
<evidence type="ECO:0000256" key="1">
    <source>
        <dbReference type="ARBA" id="ARBA00004123"/>
    </source>
</evidence>
<dbReference type="CDD" id="cd09270">
    <property type="entry name" value="RNase_H2-B"/>
    <property type="match status" value="1"/>
</dbReference>
<gene>
    <name evidence="9" type="ORF">S7711_04939</name>
</gene>
<dbReference type="InterPro" id="IPR040456">
    <property type="entry name" value="RNase_H2_suB"/>
</dbReference>
<reference evidence="9 10" key="1">
    <citation type="journal article" date="2014" name="BMC Genomics">
        <title>Comparative genome sequencing reveals chemotype-specific gene clusters in the toxigenic black mold Stachybotrys.</title>
        <authorList>
            <person name="Semeiks J."/>
            <person name="Borek D."/>
            <person name="Otwinowski Z."/>
            <person name="Grishin N.V."/>
        </authorList>
    </citation>
    <scope>NUCLEOTIDE SEQUENCE [LARGE SCALE GENOMIC DNA]</scope>
    <source>
        <strain evidence="10">CBS 109288 / IBT 7711</strain>
    </source>
</reference>
<dbReference type="InterPro" id="IPR019024">
    <property type="entry name" value="RNase_H2_suB_wHTH"/>
</dbReference>
<evidence type="ECO:0000256" key="5">
    <source>
        <dbReference type="ARBA" id="ARBA00033464"/>
    </source>
</evidence>
<dbReference type="OrthoDB" id="29098at2759"/>
<name>A0A084AV28_STACB</name>
<feature type="region of interest" description="Disordered" evidence="6">
    <location>
        <begin position="256"/>
        <end position="294"/>
    </location>
</feature>
<feature type="domain" description="Rnh202 triple barrel" evidence="8">
    <location>
        <begin position="40"/>
        <end position="126"/>
    </location>
</feature>
<dbReference type="GO" id="GO:0032299">
    <property type="term" value="C:ribonuclease H2 complex"/>
    <property type="evidence" value="ECO:0007669"/>
    <property type="project" value="InterPro"/>
</dbReference>
<dbReference type="GO" id="GO:0005654">
    <property type="term" value="C:nucleoplasm"/>
    <property type="evidence" value="ECO:0007669"/>
    <property type="project" value="TreeGrafter"/>
</dbReference>
<dbReference type="GO" id="GO:0006401">
    <property type="term" value="P:RNA catabolic process"/>
    <property type="evidence" value="ECO:0007669"/>
    <property type="project" value="TreeGrafter"/>
</dbReference>
<evidence type="ECO:0000256" key="2">
    <source>
        <dbReference type="ARBA" id="ARBA00019062"/>
    </source>
</evidence>
<feature type="domain" description="Ribonuclease H2 subunit B wHTH" evidence="7">
    <location>
        <begin position="129"/>
        <end position="343"/>
    </location>
</feature>
<evidence type="ECO:0000256" key="4">
    <source>
        <dbReference type="ARBA" id="ARBA00024778"/>
    </source>
</evidence>
<organism evidence="9 10">
    <name type="scientific">Stachybotrys chartarum (strain CBS 109288 / IBT 7711)</name>
    <name type="common">Toxic black mold</name>
    <name type="synonym">Stilbospora chartarum</name>
    <dbReference type="NCBI Taxonomy" id="1280523"/>
    <lineage>
        <taxon>Eukaryota</taxon>
        <taxon>Fungi</taxon>
        <taxon>Dikarya</taxon>
        <taxon>Ascomycota</taxon>
        <taxon>Pezizomycotina</taxon>
        <taxon>Sordariomycetes</taxon>
        <taxon>Hypocreomycetidae</taxon>
        <taxon>Hypocreales</taxon>
        <taxon>Stachybotryaceae</taxon>
        <taxon>Stachybotrys</taxon>
    </lineage>
</organism>
<dbReference type="Gene3D" id="2.20.25.530">
    <property type="match status" value="1"/>
</dbReference>
<accession>A0A084AV28</accession>
<evidence type="ECO:0000259" key="7">
    <source>
        <dbReference type="Pfam" id="PF09468"/>
    </source>
</evidence>
<dbReference type="Gene3D" id="1.10.20.120">
    <property type="match status" value="1"/>
</dbReference>
<feature type="region of interest" description="Disordered" evidence="6">
    <location>
        <begin position="401"/>
        <end position="423"/>
    </location>
</feature>
<evidence type="ECO:0000313" key="9">
    <source>
        <dbReference type="EMBL" id="KEY69157.1"/>
    </source>
</evidence>
<evidence type="ECO:0000256" key="3">
    <source>
        <dbReference type="ARBA" id="ARBA00023242"/>
    </source>
</evidence>
<feature type="compositionally biased region" description="Low complexity" evidence="6">
    <location>
        <begin position="269"/>
        <end position="294"/>
    </location>
</feature>
<keyword evidence="3" id="KW-0539">Nucleus</keyword>
<protein>
    <recommendedName>
        <fullName evidence="2">Ribonuclease H2 subunit B</fullName>
    </recommendedName>
    <alternativeName>
        <fullName evidence="5">Ribonuclease HI subunit B</fullName>
    </alternativeName>
</protein>
<keyword evidence="10" id="KW-1185">Reference proteome</keyword>
<comment type="subcellular location">
    <subcellularLocation>
        <location evidence="1">Nucleus</location>
    </subcellularLocation>
</comment>
<dbReference type="AlphaFoldDB" id="A0A084AV28"/>
<dbReference type="Proteomes" id="UP000028045">
    <property type="component" value="Unassembled WGS sequence"/>
</dbReference>
<evidence type="ECO:0000259" key="8">
    <source>
        <dbReference type="Pfam" id="PF17745"/>
    </source>
</evidence>
<dbReference type="Pfam" id="PF09468">
    <property type="entry name" value="RNase_H2-Ydr279"/>
    <property type="match status" value="1"/>
</dbReference>
<comment type="function">
    <text evidence="4">Non catalytic subunit of RNase H2, an endonuclease that specifically degrades the RNA of RNA:DNA hybrids. Participates in DNA replication, possibly by mediating the removal of lagging-strand Okazaki fragment RNA primers during DNA replication. Mediates the excision of single ribonucleotides from DNA:RNA duplexes.</text>
</comment>
<dbReference type="HOGENOM" id="CLU_057573_0_0_1"/>
<dbReference type="Pfam" id="PF17745">
    <property type="entry name" value="Ydr279_N"/>
    <property type="match status" value="1"/>
</dbReference>
<dbReference type="PANTHER" id="PTHR13383">
    <property type="entry name" value="RIBONUCLEASE H2 SUBUNIT B"/>
    <property type="match status" value="1"/>
</dbReference>
<proteinExistence type="predicted"/>
<evidence type="ECO:0000313" key="10">
    <source>
        <dbReference type="Proteomes" id="UP000028045"/>
    </source>
</evidence>